<accession>A0AAV7PXI3</accession>
<name>A0AAV7PXI3_PLEWA</name>
<keyword evidence="2" id="KW-1185">Reference proteome</keyword>
<gene>
    <name evidence="1" type="ORF">NDU88_010296</name>
</gene>
<reference evidence="1" key="1">
    <citation type="journal article" date="2022" name="bioRxiv">
        <title>Sequencing and chromosome-scale assembly of the giantPleurodeles waltlgenome.</title>
        <authorList>
            <person name="Brown T."/>
            <person name="Elewa A."/>
            <person name="Iarovenko S."/>
            <person name="Subramanian E."/>
            <person name="Araus A.J."/>
            <person name="Petzold A."/>
            <person name="Susuki M."/>
            <person name="Suzuki K.-i.T."/>
            <person name="Hayashi T."/>
            <person name="Toyoda A."/>
            <person name="Oliveira C."/>
            <person name="Osipova E."/>
            <person name="Leigh N.D."/>
            <person name="Simon A."/>
            <person name="Yun M.H."/>
        </authorList>
    </citation>
    <scope>NUCLEOTIDE SEQUENCE</scope>
    <source>
        <strain evidence="1">20211129_DDA</strain>
        <tissue evidence="1">Liver</tissue>
    </source>
</reference>
<comment type="caution">
    <text evidence="1">The sequence shown here is derived from an EMBL/GenBank/DDBJ whole genome shotgun (WGS) entry which is preliminary data.</text>
</comment>
<organism evidence="1 2">
    <name type="scientific">Pleurodeles waltl</name>
    <name type="common">Iberian ribbed newt</name>
    <dbReference type="NCBI Taxonomy" id="8319"/>
    <lineage>
        <taxon>Eukaryota</taxon>
        <taxon>Metazoa</taxon>
        <taxon>Chordata</taxon>
        <taxon>Craniata</taxon>
        <taxon>Vertebrata</taxon>
        <taxon>Euteleostomi</taxon>
        <taxon>Amphibia</taxon>
        <taxon>Batrachia</taxon>
        <taxon>Caudata</taxon>
        <taxon>Salamandroidea</taxon>
        <taxon>Salamandridae</taxon>
        <taxon>Pleurodelinae</taxon>
        <taxon>Pleurodeles</taxon>
    </lineage>
</organism>
<proteinExistence type="predicted"/>
<protein>
    <submittedName>
        <fullName evidence="1">Uncharacterized protein</fullName>
    </submittedName>
</protein>
<sequence>MGGPRGIPVCCSQDHASGTKAPGDKPAVLQKGGALAGRIRPGSRRPYNAGWHTAAWCLPMMVLGRQAVTAVAGDSDTGRQRQAPSSVICKGEALRITEWLLGH</sequence>
<evidence type="ECO:0000313" key="1">
    <source>
        <dbReference type="EMBL" id="KAJ1131966.1"/>
    </source>
</evidence>
<evidence type="ECO:0000313" key="2">
    <source>
        <dbReference type="Proteomes" id="UP001066276"/>
    </source>
</evidence>
<dbReference type="Proteomes" id="UP001066276">
    <property type="component" value="Chromosome 7"/>
</dbReference>
<dbReference type="EMBL" id="JANPWB010000011">
    <property type="protein sequence ID" value="KAJ1131966.1"/>
    <property type="molecule type" value="Genomic_DNA"/>
</dbReference>
<dbReference type="AlphaFoldDB" id="A0AAV7PXI3"/>